<dbReference type="RefSeq" id="WP_209526283.1">
    <property type="nucleotide sequence ID" value="NZ_JAEEGA010000004.1"/>
</dbReference>
<evidence type="ECO:0000313" key="10">
    <source>
        <dbReference type="EMBL" id="MBP1040836.1"/>
    </source>
</evidence>
<dbReference type="PANTHER" id="PTHR41523">
    <property type="entry name" value="TWO-COMPONENT SYSTEM SENSOR PROTEIN"/>
    <property type="match status" value="1"/>
</dbReference>
<accession>A0A940PC94</accession>
<proteinExistence type="predicted"/>
<evidence type="ECO:0000256" key="5">
    <source>
        <dbReference type="ARBA" id="ARBA00022741"/>
    </source>
</evidence>
<dbReference type="InterPro" id="IPR038424">
    <property type="entry name" value="H_kinase_PdtaS_GAF_sf"/>
</dbReference>
<dbReference type="InterPro" id="IPR003594">
    <property type="entry name" value="HATPase_dom"/>
</dbReference>
<keyword evidence="5" id="KW-0547">Nucleotide-binding</keyword>
<dbReference type="PROSITE" id="PS50109">
    <property type="entry name" value="HIS_KIN"/>
    <property type="match status" value="1"/>
</dbReference>
<keyword evidence="6 10" id="KW-0418">Kinase</keyword>
<dbReference type="AlphaFoldDB" id="A0A940PC94"/>
<evidence type="ECO:0000256" key="8">
    <source>
        <dbReference type="ARBA" id="ARBA00023012"/>
    </source>
</evidence>
<dbReference type="InterPro" id="IPR022066">
    <property type="entry name" value="PdtaS_GAF"/>
</dbReference>
<comment type="caution">
    <text evidence="10">The sequence shown here is derived from an EMBL/GenBank/DDBJ whole genome shotgun (WGS) entry which is preliminary data.</text>
</comment>
<evidence type="ECO:0000313" key="11">
    <source>
        <dbReference type="Proteomes" id="UP000674938"/>
    </source>
</evidence>
<dbReference type="Gene3D" id="3.30.450.20">
    <property type="entry name" value="PAS domain"/>
    <property type="match status" value="1"/>
</dbReference>
<gene>
    <name evidence="10" type="ORF">I6N95_07450</name>
</gene>
<feature type="domain" description="Histidine kinase" evidence="9">
    <location>
        <begin position="281"/>
        <end position="473"/>
    </location>
</feature>
<evidence type="ECO:0000259" key="9">
    <source>
        <dbReference type="PROSITE" id="PS50109"/>
    </source>
</evidence>
<dbReference type="SUPFAM" id="SSF55874">
    <property type="entry name" value="ATPase domain of HSP90 chaperone/DNA topoisomerase II/histidine kinase"/>
    <property type="match status" value="1"/>
</dbReference>
<dbReference type="GO" id="GO:0000160">
    <property type="term" value="P:phosphorelay signal transduction system"/>
    <property type="evidence" value="ECO:0007669"/>
    <property type="project" value="UniProtKB-KW"/>
</dbReference>
<dbReference type="InterPro" id="IPR011495">
    <property type="entry name" value="Sig_transdc_His_kin_sub2_dim/P"/>
</dbReference>
<keyword evidence="11" id="KW-1185">Reference proteome</keyword>
<dbReference type="Gene3D" id="3.30.450.280">
    <property type="entry name" value="GAF domain"/>
    <property type="match status" value="1"/>
</dbReference>
<evidence type="ECO:0000256" key="6">
    <source>
        <dbReference type="ARBA" id="ARBA00022777"/>
    </source>
</evidence>
<evidence type="ECO:0000256" key="3">
    <source>
        <dbReference type="ARBA" id="ARBA00022553"/>
    </source>
</evidence>
<keyword evidence="4" id="KW-0808">Transferase</keyword>
<dbReference type="GO" id="GO:0004673">
    <property type="term" value="F:protein histidine kinase activity"/>
    <property type="evidence" value="ECO:0007669"/>
    <property type="project" value="UniProtKB-EC"/>
</dbReference>
<dbReference type="Proteomes" id="UP000674938">
    <property type="component" value="Unassembled WGS sequence"/>
</dbReference>
<dbReference type="Pfam" id="PF12282">
    <property type="entry name" value="GAF_PdtaS"/>
    <property type="match status" value="1"/>
</dbReference>
<evidence type="ECO:0000256" key="7">
    <source>
        <dbReference type="ARBA" id="ARBA00022840"/>
    </source>
</evidence>
<sequence>MVEDDIRRLCQKYSELDVSDIDEIIKEANNIEKSIRYQNEDVFIDILSDVTDEAIVVYHRRPKLKESIYQETVVGKVAKRLNEPGVYRTFETSLNTEGLLAKTQENKLIRQKVFPIRNNQRNIGVLIIEAPVNETIGEQFYFSNQEDGSQRPVTQPIAFYKNLINKLDEAILIFDKEGHLIINNEVAESYYYHFGYMEKINGFHYDNLSLDTSTFEQLLYLRNAGKWEEVAEKEIFFGETHFKMSRFFDDDTEMFSMILHDKTEIYNKEVEIITKSVAIKEIHHRVKNNLQSIVSLLRIQSRRSESEEVKKLLRESETRILAISTAHELLSKQIADDISLVSVLDLTINNVHRSFLGSKQIALEKYIDETIFLDSDKTVSLALIVNELLQNSFEHGFTKEDPQNLIQIEVTKIDDDTISVVIQDNGVGYHAKKSNRSSLGLKIVSSYVKEKLRGKLHIKSNHFGTTTRFYFKQ</sequence>
<organism evidence="10 11">
    <name type="scientific">Vagococcus allomyrinae</name>
    <dbReference type="NCBI Taxonomy" id="2794353"/>
    <lineage>
        <taxon>Bacteria</taxon>
        <taxon>Bacillati</taxon>
        <taxon>Bacillota</taxon>
        <taxon>Bacilli</taxon>
        <taxon>Lactobacillales</taxon>
        <taxon>Enterococcaceae</taxon>
        <taxon>Vagococcus</taxon>
    </lineage>
</organism>
<keyword evidence="8" id="KW-0902">Two-component regulatory system</keyword>
<dbReference type="PANTHER" id="PTHR41523:SF8">
    <property type="entry name" value="ETHYLENE RESPONSE SENSOR PROTEIN"/>
    <property type="match status" value="1"/>
</dbReference>
<protein>
    <recommendedName>
        <fullName evidence="2">histidine kinase</fullName>
        <ecNumber evidence="2">2.7.13.3</ecNumber>
    </recommendedName>
</protein>
<keyword evidence="3" id="KW-0597">Phosphoprotein</keyword>
<dbReference type="GO" id="GO:0005524">
    <property type="term" value="F:ATP binding"/>
    <property type="evidence" value="ECO:0007669"/>
    <property type="project" value="UniProtKB-KW"/>
</dbReference>
<evidence type="ECO:0000256" key="2">
    <source>
        <dbReference type="ARBA" id="ARBA00012438"/>
    </source>
</evidence>
<reference evidence="10" key="1">
    <citation type="submission" date="2020-12" db="EMBL/GenBank/DDBJ databases">
        <title>Vagococcus allomyrinae sp. nov. and Enterococcus lavae sp. nov., isolated from the larvae of Allomyrina dichotoma.</title>
        <authorList>
            <person name="Lee S.D."/>
        </authorList>
    </citation>
    <scope>NUCLEOTIDE SEQUENCE</scope>
    <source>
        <strain evidence="10">BWB3-3</strain>
    </source>
</reference>
<dbReference type="EC" id="2.7.13.3" evidence="2"/>
<keyword evidence="7" id="KW-0067">ATP-binding</keyword>
<dbReference type="InterPro" id="IPR036890">
    <property type="entry name" value="HATPase_C_sf"/>
</dbReference>
<dbReference type="InterPro" id="IPR005467">
    <property type="entry name" value="His_kinase_dom"/>
</dbReference>
<dbReference type="Gene3D" id="3.30.565.10">
    <property type="entry name" value="Histidine kinase-like ATPase, C-terminal domain"/>
    <property type="match status" value="1"/>
</dbReference>
<dbReference type="EMBL" id="JAEEGA010000004">
    <property type="protein sequence ID" value="MBP1040836.1"/>
    <property type="molecule type" value="Genomic_DNA"/>
</dbReference>
<dbReference type="Pfam" id="PF07568">
    <property type="entry name" value="HisKA_2"/>
    <property type="match status" value="1"/>
</dbReference>
<evidence type="ECO:0000256" key="4">
    <source>
        <dbReference type="ARBA" id="ARBA00022679"/>
    </source>
</evidence>
<name>A0A940PC94_9ENTE</name>
<evidence type="ECO:0000256" key="1">
    <source>
        <dbReference type="ARBA" id="ARBA00000085"/>
    </source>
</evidence>
<comment type="catalytic activity">
    <reaction evidence="1">
        <text>ATP + protein L-histidine = ADP + protein N-phospho-L-histidine.</text>
        <dbReference type="EC" id="2.7.13.3"/>
    </reaction>
</comment>
<dbReference type="Pfam" id="PF02518">
    <property type="entry name" value="HATPase_c"/>
    <property type="match status" value="1"/>
</dbReference>